<evidence type="ECO:0000313" key="2">
    <source>
        <dbReference type="Proteomes" id="UP001163739"/>
    </source>
</evidence>
<gene>
    <name evidence="1" type="ORF">NKI27_18620</name>
</gene>
<keyword evidence="2" id="KW-1185">Reference proteome</keyword>
<name>A0ABY6N1Q0_9ALTE</name>
<protein>
    <submittedName>
        <fullName evidence="1">Phosphate/phosphite/phosphonate ABC transporter substrate-binding protein</fullName>
    </submittedName>
</protein>
<dbReference type="Proteomes" id="UP001163739">
    <property type="component" value="Chromosome"/>
</dbReference>
<proteinExistence type="predicted"/>
<sequence>MFSIIALKLTPFFRRASAFALLALLLLGVPSVALCQDKFTIYFYDPEVNTTRNVVLKMVFDQYLKEKGQFQFQPVDNKRTFESLIQNDPNAIFMISNWHFNQLKEQPLTASPVLRGIKNGSDTYRKFLVVKNADADIETMTIATSGTAPFSRSILADVYPQHTPSQLAKPKLLLVPKDIDALMAVGFGLADAALASELSLETLSTLYKNQRQQLHIVGNSRPLKRLLVVRHNSPSPTKAEAIDALHDMSKSSKGLQALNTLGLNGWQSLDERLDEDGRPAQ</sequence>
<reference evidence="1" key="1">
    <citation type="submission" date="2022-06" db="EMBL/GenBank/DDBJ databases">
        <title>Alkalimarinus sp. nov., isolated from gut of a Alitta virens.</title>
        <authorList>
            <person name="Yang A.I."/>
            <person name="Shin N.-R."/>
        </authorList>
    </citation>
    <scope>NUCLEOTIDE SEQUENCE</scope>
    <source>
        <strain evidence="1">A2M4</strain>
    </source>
</reference>
<evidence type="ECO:0000313" key="1">
    <source>
        <dbReference type="EMBL" id="UZE96035.1"/>
    </source>
</evidence>
<dbReference type="EMBL" id="CP100390">
    <property type="protein sequence ID" value="UZE96035.1"/>
    <property type="molecule type" value="Genomic_DNA"/>
</dbReference>
<accession>A0ABY6N1Q0</accession>
<dbReference type="Pfam" id="PF12974">
    <property type="entry name" value="Phosphonate-bd"/>
    <property type="match status" value="1"/>
</dbReference>
<organism evidence="1 2">
    <name type="scientific">Alkalimarinus alittae</name>
    <dbReference type="NCBI Taxonomy" id="2961619"/>
    <lineage>
        <taxon>Bacteria</taxon>
        <taxon>Pseudomonadati</taxon>
        <taxon>Pseudomonadota</taxon>
        <taxon>Gammaproteobacteria</taxon>
        <taxon>Alteromonadales</taxon>
        <taxon>Alteromonadaceae</taxon>
        <taxon>Alkalimarinus</taxon>
    </lineage>
</organism>
<dbReference type="RefSeq" id="WP_265047520.1">
    <property type="nucleotide sequence ID" value="NZ_CP100390.1"/>
</dbReference>